<gene>
    <name evidence="1" type="ORF">CHARACLAT_028416</name>
</gene>
<proteinExistence type="predicted"/>
<evidence type="ECO:0000313" key="1">
    <source>
        <dbReference type="EMBL" id="MED6275630.1"/>
    </source>
</evidence>
<dbReference type="Proteomes" id="UP001352852">
    <property type="component" value="Unassembled WGS sequence"/>
</dbReference>
<sequence>MAENAGRPGGVQQCANGPIFSKTWSNTVRFGSTTKQDRYRLQQTIWSAERIIRANFLYPCIQDLYKSGKGQLISLQTPNILDKNYSDFYLKDNASEHCLQNLDHFLPQAASLMNTMNISQLSSQPLCCETK</sequence>
<comment type="caution">
    <text evidence="1">The sequence shown here is derived from an EMBL/GenBank/DDBJ whole genome shotgun (WGS) entry which is preliminary data.</text>
</comment>
<evidence type="ECO:0000313" key="2">
    <source>
        <dbReference type="Proteomes" id="UP001352852"/>
    </source>
</evidence>
<organism evidence="1 2">
    <name type="scientific">Characodon lateralis</name>
    <dbReference type="NCBI Taxonomy" id="208331"/>
    <lineage>
        <taxon>Eukaryota</taxon>
        <taxon>Metazoa</taxon>
        <taxon>Chordata</taxon>
        <taxon>Craniata</taxon>
        <taxon>Vertebrata</taxon>
        <taxon>Euteleostomi</taxon>
        <taxon>Actinopterygii</taxon>
        <taxon>Neopterygii</taxon>
        <taxon>Teleostei</taxon>
        <taxon>Neoteleostei</taxon>
        <taxon>Acanthomorphata</taxon>
        <taxon>Ovalentaria</taxon>
        <taxon>Atherinomorphae</taxon>
        <taxon>Cyprinodontiformes</taxon>
        <taxon>Goodeidae</taxon>
        <taxon>Characodon</taxon>
    </lineage>
</organism>
<dbReference type="EMBL" id="JAHUTJ010028373">
    <property type="protein sequence ID" value="MED6275630.1"/>
    <property type="molecule type" value="Genomic_DNA"/>
</dbReference>
<reference evidence="1 2" key="1">
    <citation type="submission" date="2021-06" db="EMBL/GenBank/DDBJ databases">
        <authorList>
            <person name="Palmer J.M."/>
        </authorList>
    </citation>
    <scope>NUCLEOTIDE SEQUENCE [LARGE SCALE GENOMIC DNA]</scope>
    <source>
        <strain evidence="1 2">CL_MEX2019</strain>
        <tissue evidence="1">Muscle</tissue>
    </source>
</reference>
<protein>
    <submittedName>
        <fullName evidence="1">Uncharacterized protein</fullName>
    </submittedName>
</protein>
<accession>A0ABU7DMC4</accession>
<keyword evidence="2" id="KW-1185">Reference proteome</keyword>
<name>A0ABU7DMC4_9TELE</name>